<reference evidence="2 3" key="1">
    <citation type="journal article" date="2019" name="Environ. Microbiol.">
        <title>At the nexus of three kingdoms: the genome of the mycorrhizal fungus Gigaspora margarita provides insights into plant, endobacterial and fungal interactions.</title>
        <authorList>
            <person name="Venice F."/>
            <person name="Ghignone S."/>
            <person name="Salvioli di Fossalunga A."/>
            <person name="Amselem J."/>
            <person name="Novero M."/>
            <person name="Xianan X."/>
            <person name="Sedzielewska Toro K."/>
            <person name="Morin E."/>
            <person name="Lipzen A."/>
            <person name="Grigoriev I.V."/>
            <person name="Henrissat B."/>
            <person name="Martin F.M."/>
            <person name="Bonfante P."/>
        </authorList>
    </citation>
    <scope>NUCLEOTIDE SEQUENCE [LARGE SCALE GENOMIC DNA]</scope>
    <source>
        <strain evidence="2 3">BEG34</strain>
    </source>
</reference>
<comment type="caution">
    <text evidence="2">The sequence shown here is derived from an EMBL/GenBank/DDBJ whole genome shotgun (WGS) entry which is preliminary data.</text>
</comment>
<evidence type="ECO:0000313" key="2">
    <source>
        <dbReference type="EMBL" id="KAF0542804.1"/>
    </source>
</evidence>
<dbReference type="EMBL" id="WTPW01000141">
    <property type="protein sequence ID" value="KAF0542804.1"/>
    <property type="molecule type" value="Genomic_DNA"/>
</dbReference>
<keyword evidence="3" id="KW-1185">Reference proteome</keyword>
<sequence>MFCIALANSDAFMAADTKLDVDDIVVLTLSLFNFNSTESCSENFRPQPKPMSNEGHGNMDFEASNIVDKVLGIENINN</sequence>
<proteinExistence type="predicted"/>
<protein>
    <submittedName>
        <fullName evidence="2">Uncharacterized protein</fullName>
    </submittedName>
</protein>
<evidence type="ECO:0000256" key="1">
    <source>
        <dbReference type="SAM" id="MobiDB-lite"/>
    </source>
</evidence>
<evidence type="ECO:0000313" key="3">
    <source>
        <dbReference type="Proteomes" id="UP000439903"/>
    </source>
</evidence>
<organism evidence="2 3">
    <name type="scientific">Gigaspora margarita</name>
    <dbReference type="NCBI Taxonomy" id="4874"/>
    <lineage>
        <taxon>Eukaryota</taxon>
        <taxon>Fungi</taxon>
        <taxon>Fungi incertae sedis</taxon>
        <taxon>Mucoromycota</taxon>
        <taxon>Glomeromycotina</taxon>
        <taxon>Glomeromycetes</taxon>
        <taxon>Diversisporales</taxon>
        <taxon>Gigasporaceae</taxon>
        <taxon>Gigaspora</taxon>
    </lineage>
</organism>
<name>A0A8H4AXW6_GIGMA</name>
<accession>A0A8H4AXW6</accession>
<dbReference type="Proteomes" id="UP000439903">
    <property type="component" value="Unassembled WGS sequence"/>
</dbReference>
<feature type="region of interest" description="Disordered" evidence="1">
    <location>
        <begin position="38"/>
        <end position="58"/>
    </location>
</feature>
<dbReference type="OrthoDB" id="2441009at2759"/>
<dbReference type="AlphaFoldDB" id="A0A8H4AXW6"/>
<gene>
    <name evidence="2" type="ORF">F8M41_004430</name>
</gene>